<dbReference type="AlphaFoldDB" id="A0A9D1I0N0"/>
<reference evidence="3" key="1">
    <citation type="submission" date="2020-10" db="EMBL/GenBank/DDBJ databases">
        <authorList>
            <person name="Gilroy R."/>
        </authorList>
    </citation>
    <scope>NUCLEOTIDE SEQUENCE</scope>
    <source>
        <strain evidence="3">ChiHcec3-6078</strain>
    </source>
</reference>
<dbReference type="Gene3D" id="1.20.1170.10">
    <property type="match status" value="1"/>
</dbReference>
<proteinExistence type="predicted"/>
<gene>
    <name evidence="3" type="ORF">IAC50_00955</name>
</gene>
<reference evidence="3" key="2">
    <citation type="journal article" date="2021" name="PeerJ">
        <title>Extensive microbial diversity within the chicken gut microbiome revealed by metagenomics and culture.</title>
        <authorList>
            <person name="Gilroy R."/>
            <person name="Ravi A."/>
            <person name="Getino M."/>
            <person name="Pursley I."/>
            <person name="Horton D.L."/>
            <person name="Alikhan N.F."/>
            <person name="Baker D."/>
            <person name="Gharbi K."/>
            <person name="Hall N."/>
            <person name="Watson M."/>
            <person name="Adriaenssens E.M."/>
            <person name="Foster-Nyarko E."/>
            <person name="Jarju S."/>
            <person name="Secka A."/>
            <person name="Antonio M."/>
            <person name="Oren A."/>
            <person name="Chaudhuri R.R."/>
            <person name="La Ragione R."/>
            <person name="Hildebrand F."/>
            <person name="Pallen M.J."/>
        </authorList>
    </citation>
    <scope>NUCLEOTIDE SEQUENCE</scope>
    <source>
        <strain evidence="3">ChiHcec3-6078</strain>
    </source>
</reference>
<protein>
    <submittedName>
        <fullName evidence="3">Uncharacterized protein</fullName>
    </submittedName>
</protein>
<name>A0A9D1I0N0_9FIRM</name>
<feature type="region of interest" description="Disordered" evidence="2">
    <location>
        <begin position="133"/>
        <end position="153"/>
    </location>
</feature>
<keyword evidence="1" id="KW-0175">Coiled coil</keyword>
<sequence>MKKNLKVKIIALSLVVLLSTGGIVYAVTADRYEPYEKSGLKYESGTAVSSDVADAINGMSAMREGVYGDDGVGAAAYTAAGSDDSWKDPDAWGDADPDLDMQDYSVTEDKVVHQSVSGSDDSTPLIYEEGEKTISTTQPESHGSNKSANKRGTVKKLTSTGSRVIGFLSEHHFRNEVLGYLSTISTQLTAIEGKIDDLDAKMDEALRMLSDIEEQLAVIEEQLDEISDQLDEMQAQLNDMESEMIMNQINTYMSEIYTYANTVRDAYGYLMTSSGISISGGEAEFDESISETEKLMSRNDFLDIVKNELIPGLTETAGYMYRNGSELEVASGVVNTPNVVDQVIFLNAKYYDYYNEFSGTLDSLYENFTTLLIFESLLEKEYYNYYAGPFNPNSPYHDIYDTRLQKLGRYITELDAVTLSTYAFDYGRPMSWDSQTYQIWPIDRARPFAIVSEVRVDDIFDISEIIYQQNEGYMEEVVYEFNGPTDEYYGNEFYAGGAEYKMVTDFSDMEKYFAGRQANESYYNAMKRIHGITLSVNLSNGKIEEYDVKYNSLNPDGTVTEKTANRARIEYFDTESVGGLDKYGAQGSEAIERMELVNYESRPYLYDTLAFIYDFSE</sequence>
<feature type="coiled-coil region" evidence="1">
    <location>
        <begin position="188"/>
        <end position="250"/>
    </location>
</feature>
<organism evidence="3 4">
    <name type="scientific">Candidatus Allocopromorpha excrementigallinarum</name>
    <dbReference type="NCBI Taxonomy" id="2840742"/>
    <lineage>
        <taxon>Bacteria</taxon>
        <taxon>Bacillati</taxon>
        <taxon>Bacillota</taxon>
        <taxon>Clostridia</taxon>
        <taxon>Eubacteriales</taxon>
        <taxon>Eubacteriaceae</taxon>
        <taxon>Eubacteriaceae incertae sedis</taxon>
        <taxon>Candidatus Allocopromorpha</taxon>
    </lineage>
</organism>
<dbReference type="SUPFAM" id="SSF58100">
    <property type="entry name" value="Bacterial hemolysins"/>
    <property type="match status" value="1"/>
</dbReference>
<accession>A0A9D1I0N0</accession>
<evidence type="ECO:0000313" key="4">
    <source>
        <dbReference type="Proteomes" id="UP000824090"/>
    </source>
</evidence>
<feature type="compositionally biased region" description="Polar residues" evidence="2">
    <location>
        <begin position="133"/>
        <end position="147"/>
    </location>
</feature>
<dbReference type="Proteomes" id="UP000824090">
    <property type="component" value="Unassembled WGS sequence"/>
</dbReference>
<evidence type="ECO:0000256" key="2">
    <source>
        <dbReference type="SAM" id="MobiDB-lite"/>
    </source>
</evidence>
<dbReference type="EMBL" id="DVMP01000020">
    <property type="protein sequence ID" value="HIU25053.1"/>
    <property type="molecule type" value="Genomic_DNA"/>
</dbReference>
<evidence type="ECO:0000256" key="1">
    <source>
        <dbReference type="SAM" id="Coils"/>
    </source>
</evidence>
<evidence type="ECO:0000313" key="3">
    <source>
        <dbReference type="EMBL" id="HIU25053.1"/>
    </source>
</evidence>
<comment type="caution">
    <text evidence="3">The sequence shown here is derived from an EMBL/GenBank/DDBJ whole genome shotgun (WGS) entry which is preliminary data.</text>
</comment>